<gene>
    <name evidence="2" type="ORF">SAMN05421636_10925</name>
</gene>
<evidence type="ECO:0008006" key="4">
    <source>
        <dbReference type="Google" id="ProtNLM"/>
    </source>
</evidence>
<evidence type="ECO:0000313" key="2">
    <source>
        <dbReference type="EMBL" id="SDE95993.1"/>
    </source>
</evidence>
<evidence type="ECO:0000313" key="3">
    <source>
        <dbReference type="Proteomes" id="UP000199109"/>
    </source>
</evidence>
<sequence length="152" mass="17168">MTESGLGYQWIQSLHSYLAYVVLAILFLAVANAIMGWINNKMFTMEKDLRISLFALILSHIQLLVGLLLYFMSPSGLQAIQSFGMGGLNAPARLLAVEHPFINIIAIILITIGWSRHKKFMEGRKKFKSITIFYGLGLVLILSRIPWGQWIN</sequence>
<reference evidence="2 3" key="1">
    <citation type="submission" date="2016-10" db="EMBL/GenBank/DDBJ databases">
        <authorList>
            <person name="de Groot N.N."/>
        </authorList>
    </citation>
    <scope>NUCLEOTIDE SEQUENCE [LARGE SCALE GENOMIC DNA]</scope>
    <source>
        <strain evidence="2 3">DSM 23421</strain>
    </source>
</reference>
<keyword evidence="3" id="KW-1185">Reference proteome</keyword>
<keyword evidence="1" id="KW-0812">Transmembrane</keyword>
<keyword evidence="1" id="KW-0472">Membrane</keyword>
<keyword evidence="1" id="KW-1133">Transmembrane helix</keyword>
<feature type="transmembrane region" description="Helical" evidence="1">
    <location>
        <begin position="51"/>
        <end position="72"/>
    </location>
</feature>
<dbReference type="OrthoDB" id="329514at2"/>
<name>A0A1G7H6P2_9FLAO</name>
<dbReference type="STRING" id="641691.SAMN05421636_10925"/>
<dbReference type="RefSeq" id="WP_091872416.1">
    <property type="nucleotide sequence ID" value="NZ_FNAO01000009.1"/>
</dbReference>
<dbReference type="Proteomes" id="UP000199109">
    <property type="component" value="Unassembled WGS sequence"/>
</dbReference>
<evidence type="ECO:0000256" key="1">
    <source>
        <dbReference type="SAM" id="Phobius"/>
    </source>
</evidence>
<protein>
    <recommendedName>
        <fullName evidence="4">50S ribosomal protein L27</fullName>
    </recommendedName>
</protein>
<accession>A0A1G7H6P2</accession>
<dbReference type="AlphaFoldDB" id="A0A1G7H6P2"/>
<proteinExistence type="predicted"/>
<dbReference type="EMBL" id="FNAO01000009">
    <property type="protein sequence ID" value="SDE95993.1"/>
    <property type="molecule type" value="Genomic_DNA"/>
</dbReference>
<feature type="transmembrane region" description="Helical" evidence="1">
    <location>
        <begin position="127"/>
        <end position="147"/>
    </location>
</feature>
<feature type="transmembrane region" description="Helical" evidence="1">
    <location>
        <begin position="17"/>
        <end position="39"/>
    </location>
</feature>
<organism evidence="2 3">
    <name type="scientific">Pricia antarctica</name>
    <dbReference type="NCBI Taxonomy" id="641691"/>
    <lineage>
        <taxon>Bacteria</taxon>
        <taxon>Pseudomonadati</taxon>
        <taxon>Bacteroidota</taxon>
        <taxon>Flavobacteriia</taxon>
        <taxon>Flavobacteriales</taxon>
        <taxon>Flavobacteriaceae</taxon>
        <taxon>Pricia</taxon>
    </lineage>
</organism>
<feature type="transmembrane region" description="Helical" evidence="1">
    <location>
        <begin position="92"/>
        <end position="115"/>
    </location>
</feature>